<feature type="transmembrane region" description="Helical" evidence="6">
    <location>
        <begin position="119"/>
        <end position="139"/>
    </location>
</feature>
<evidence type="ECO:0000313" key="10">
    <source>
        <dbReference type="Proteomes" id="UP000246114"/>
    </source>
</evidence>
<proteinExistence type="predicted"/>
<evidence type="ECO:0000256" key="1">
    <source>
        <dbReference type="ARBA" id="ARBA00004651"/>
    </source>
</evidence>
<keyword evidence="3 6" id="KW-0812">Transmembrane</keyword>
<evidence type="ECO:0000256" key="2">
    <source>
        <dbReference type="ARBA" id="ARBA00022475"/>
    </source>
</evidence>
<feature type="transmembrane region" description="Helical" evidence="6">
    <location>
        <begin position="417"/>
        <end position="437"/>
    </location>
</feature>
<reference evidence="7 10" key="2">
    <citation type="submission" date="2018-03" db="EMBL/GenBank/DDBJ databases">
        <title>The uncultured portion of the human microbiome is neutrally assembled.</title>
        <authorList>
            <person name="Jeraldo P."/>
            <person name="Boardman L."/>
            <person name="White B.A."/>
            <person name="Nelson H."/>
            <person name="Goldenfeld N."/>
            <person name="Chia N."/>
        </authorList>
    </citation>
    <scope>NUCLEOTIDE SEQUENCE [LARGE SCALE GENOMIC DNA]</scope>
    <source>
        <strain evidence="7">CIM:MAG 903</strain>
    </source>
</reference>
<feature type="transmembrane region" description="Helical" evidence="6">
    <location>
        <begin position="181"/>
        <end position="205"/>
    </location>
</feature>
<keyword evidence="9" id="KW-1185">Reference proteome</keyword>
<feature type="transmembrane region" description="Helical" evidence="6">
    <location>
        <begin position="365"/>
        <end position="384"/>
    </location>
</feature>
<dbReference type="STRING" id="1529.SAMN04487885_11738"/>
<dbReference type="CDD" id="cd13124">
    <property type="entry name" value="MATE_SpoVB_like"/>
    <property type="match status" value="1"/>
</dbReference>
<dbReference type="InterPro" id="IPR002797">
    <property type="entry name" value="Polysacc_synth"/>
</dbReference>
<dbReference type="Pfam" id="PF01943">
    <property type="entry name" value="Polysacc_synt"/>
    <property type="match status" value="1"/>
</dbReference>
<dbReference type="EMBL" id="FOOE01000017">
    <property type="protein sequence ID" value="SFF95534.1"/>
    <property type="molecule type" value="Genomic_DNA"/>
</dbReference>
<evidence type="ECO:0000256" key="3">
    <source>
        <dbReference type="ARBA" id="ARBA00022692"/>
    </source>
</evidence>
<dbReference type="PANTHER" id="PTHR30250">
    <property type="entry name" value="PST FAMILY PREDICTED COLANIC ACID TRANSPORTER"/>
    <property type="match status" value="1"/>
</dbReference>
<gene>
    <name evidence="7" type="ORF">DBY38_03430</name>
    <name evidence="8" type="ORF">SAMN04487885_11738</name>
</gene>
<keyword evidence="5 6" id="KW-0472">Membrane</keyword>
<dbReference type="PANTHER" id="PTHR30250:SF21">
    <property type="entry name" value="LIPID II FLIPPASE MURJ"/>
    <property type="match status" value="1"/>
</dbReference>
<dbReference type="InterPro" id="IPR024923">
    <property type="entry name" value="PG_synth_SpoVB"/>
</dbReference>
<evidence type="ECO:0000313" key="9">
    <source>
        <dbReference type="Proteomes" id="UP000182135"/>
    </source>
</evidence>
<dbReference type="Proteomes" id="UP000246114">
    <property type="component" value="Unassembled WGS sequence"/>
</dbReference>
<evidence type="ECO:0000313" key="8">
    <source>
        <dbReference type="EMBL" id="SFF95534.1"/>
    </source>
</evidence>
<feature type="transmembrane region" description="Helical" evidence="6">
    <location>
        <begin position="292"/>
        <end position="314"/>
    </location>
</feature>
<reference evidence="8 9" key="1">
    <citation type="submission" date="2016-10" db="EMBL/GenBank/DDBJ databases">
        <authorList>
            <person name="de Groot N.N."/>
        </authorList>
    </citation>
    <scope>NUCLEOTIDE SEQUENCE [LARGE SCALE GENOMIC DNA]</scope>
    <source>
        <strain evidence="8 9">NLAE-zl-G419</strain>
    </source>
</reference>
<feature type="transmembrane region" description="Helical" evidence="6">
    <location>
        <begin position="40"/>
        <end position="57"/>
    </location>
</feature>
<organism evidence="8 9">
    <name type="scientific">Clostridium cadaveris</name>
    <dbReference type="NCBI Taxonomy" id="1529"/>
    <lineage>
        <taxon>Bacteria</taxon>
        <taxon>Bacillati</taxon>
        <taxon>Bacillota</taxon>
        <taxon>Clostridia</taxon>
        <taxon>Eubacteriales</taxon>
        <taxon>Clostridiaceae</taxon>
        <taxon>Clostridium</taxon>
    </lineage>
</organism>
<dbReference type="GeneID" id="90545428"/>
<dbReference type="InterPro" id="IPR050833">
    <property type="entry name" value="Poly_Biosynth_Transport"/>
</dbReference>
<name>A0A1I2MVE9_9CLOT</name>
<protein>
    <submittedName>
        <fullName evidence="7">Polysaccharide biosynthesis protein</fullName>
    </submittedName>
    <submittedName>
        <fullName evidence="8">Stage V sporulation protein B</fullName>
    </submittedName>
</protein>
<dbReference type="GO" id="GO:0005886">
    <property type="term" value="C:plasma membrane"/>
    <property type="evidence" value="ECO:0007669"/>
    <property type="project" value="UniProtKB-SubCell"/>
</dbReference>
<evidence type="ECO:0000313" key="7">
    <source>
        <dbReference type="EMBL" id="PWL54848.1"/>
    </source>
</evidence>
<dbReference type="Proteomes" id="UP000182135">
    <property type="component" value="Unassembled WGS sequence"/>
</dbReference>
<dbReference type="EMBL" id="QAMZ01000018">
    <property type="protein sequence ID" value="PWL54848.1"/>
    <property type="molecule type" value="Genomic_DNA"/>
</dbReference>
<feature type="transmembrane region" description="Helical" evidence="6">
    <location>
        <begin position="236"/>
        <end position="256"/>
    </location>
</feature>
<dbReference type="PIRSF" id="PIRSF038958">
    <property type="entry name" value="PG_synth_SpoVB"/>
    <property type="match status" value="1"/>
</dbReference>
<dbReference type="eggNOG" id="COG2244">
    <property type="taxonomic scope" value="Bacteria"/>
</dbReference>
<evidence type="ECO:0000256" key="4">
    <source>
        <dbReference type="ARBA" id="ARBA00022989"/>
    </source>
</evidence>
<feature type="transmembrane region" description="Helical" evidence="6">
    <location>
        <begin position="9"/>
        <end position="28"/>
    </location>
</feature>
<keyword evidence="4 6" id="KW-1133">Transmembrane helix</keyword>
<evidence type="ECO:0000256" key="6">
    <source>
        <dbReference type="SAM" id="Phobius"/>
    </source>
</evidence>
<evidence type="ECO:0000256" key="5">
    <source>
        <dbReference type="ARBA" id="ARBA00023136"/>
    </source>
</evidence>
<dbReference type="OrthoDB" id="9775950at2"/>
<keyword evidence="2" id="KW-1003">Cell membrane</keyword>
<feature type="transmembrane region" description="Helical" evidence="6">
    <location>
        <begin position="491"/>
        <end position="516"/>
    </location>
</feature>
<accession>A0A1I2MVE9</accession>
<feature type="transmembrane region" description="Helical" evidence="6">
    <location>
        <begin position="391"/>
        <end position="411"/>
    </location>
</feature>
<comment type="subcellular location">
    <subcellularLocation>
        <location evidence="1">Cell membrane</location>
        <topology evidence="1">Multi-pass membrane protein</topology>
    </subcellularLocation>
</comment>
<feature type="transmembrane region" description="Helical" evidence="6">
    <location>
        <begin position="87"/>
        <end position="107"/>
    </location>
</feature>
<feature type="transmembrane region" description="Helical" evidence="6">
    <location>
        <begin position="449"/>
        <end position="471"/>
    </location>
</feature>
<feature type="transmembrane region" description="Helical" evidence="6">
    <location>
        <begin position="326"/>
        <end position="345"/>
    </location>
</feature>
<dbReference type="AlphaFoldDB" id="A0A1I2MVE9"/>
<sequence>MKEQSTTKGFAVLSLAGIIVKIISLAYVPFLIKAIGKEGYGVYAAAYEIFTLMYVVTNSGMQTAISKQVSELIALDNPKDALKTFKLARSILLLTGFAVAMIMIIFAKPFAVMTDNNDAVIAIMSLAPAIMITSVLAAYKGYFQGRSIMTPTAISQIIEQLLNVPVSLLFAYVLYKQGVEYGAAGGTIGTTIGALAACIFLIYVYKKNRIKIHRSNNKESEVKVVRHSNKELVKRLFKYGIPITLSSGLQYFGSVIDMAVVKNRLKVAGFLLDSERNIKFASLSQYRTLINVPLTIIAALSSAVIPAISRAVVLKDKKEMKEKITFAFKTSYMVSIPCAVGLAVLSKSIYDFIYIGDSSGYELMMYGSIAIVFMSIVQIQTVILQCVNKLYAVLLSLAIGIGAKLLSNYFLIAMPSVNINGAIIGTILSYLIPMIINHRIMQNSLKIRIGIISTAIKPFISAALMGVVVYICNANLSWIFSIMGNGYLMRAIPTLTSVFIGVVVYTYGLVLTGGITRKDLNSFSPRIVKIMPKGLKRRLR</sequence>
<dbReference type="RefSeq" id="WP_027639147.1">
    <property type="nucleotide sequence ID" value="NZ_BAAACD010000003.1"/>
</dbReference>